<reference evidence="5" key="1">
    <citation type="submission" date="2023-11" db="EMBL/GenBank/DDBJ databases">
        <authorList>
            <person name="De Vega J J."/>
            <person name="De Vega J J."/>
        </authorList>
    </citation>
    <scope>NUCLEOTIDE SEQUENCE</scope>
</reference>
<dbReference type="EMBL" id="CAVNYO010000170">
    <property type="protein sequence ID" value="CAK5271367.1"/>
    <property type="molecule type" value="Genomic_DNA"/>
</dbReference>
<feature type="domain" description="Zn(2)-C6 fungal-type" evidence="4">
    <location>
        <begin position="74"/>
        <end position="103"/>
    </location>
</feature>
<dbReference type="GO" id="GO:0006351">
    <property type="term" value="P:DNA-templated transcription"/>
    <property type="evidence" value="ECO:0007669"/>
    <property type="project" value="InterPro"/>
</dbReference>
<dbReference type="Pfam" id="PF04082">
    <property type="entry name" value="Fungal_trans"/>
    <property type="match status" value="1"/>
</dbReference>
<dbReference type="Proteomes" id="UP001295794">
    <property type="component" value="Unassembled WGS sequence"/>
</dbReference>
<dbReference type="SUPFAM" id="SSF57701">
    <property type="entry name" value="Zn2/Cys6 DNA-binding domain"/>
    <property type="match status" value="1"/>
</dbReference>
<dbReference type="InterPro" id="IPR001138">
    <property type="entry name" value="Zn2Cys6_DnaBD"/>
</dbReference>
<dbReference type="SMART" id="SM00906">
    <property type="entry name" value="Fungal_trans"/>
    <property type="match status" value="1"/>
</dbReference>
<keyword evidence="1" id="KW-0479">Metal-binding</keyword>
<dbReference type="GO" id="GO:0003677">
    <property type="term" value="F:DNA binding"/>
    <property type="evidence" value="ECO:0007669"/>
    <property type="project" value="InterPro"/>
</dbReference>
<sequence>NIAYVCFLIDQPPILSGNAVTTRCHGQVTVFSFPSFHQSDRSSVLLSSCPTAKRMSLPEELASERPYRSRKSRPCDRCRSRKQRCITKPSGTCLNCQISAVACTFDSPAAADLPRPRVKKPPGEAKSRNGGAGAGGASGSGGGAMGMSSGGIPLSPQSMEAGSSRAAQQHPFSGASHGGSSTYPRSPSLSMPGPVSPVKLETHLNSLRDVNAGTPLTSSSSSSHLDLGGAFSNIMLNWDPPSYLSQGINQLSIREEEDCRALDSDADDEFEPHYVGRTAERDALVLSAIASVRNSSSSGRPTTPAQANFRVRQVSTNQQEPIYFLFEPPRPYGEDTVGSYTSEELVSLLGPNNIQRLLRNYLNMDGAAVPIWRATDFAENPQKRLPAGLFCAYVTRGVIYDDQLRSLAPQAWKITTLTNRAQSRSARVSTIQANLLDLDGRPSLNPTGNSLLLGQTIAAARLMGLHLDCTTWSIPNWEKALRVKLWWAVLQQDKWAALCYGRSSYIHRNDWDVPLPPCETTNDYVFVAQCELTLILDEILCEVDVQRRPAGEIFTPRDIVQRLTQFGLDLDSWKRRFDSMGRSHNGYLPPGFRSLNLSYLGVALLLVRSVQDMELPPNAAHSAHESALKIAEEVVTFTSNLTADDLRGYFTTFSAFHFSTCLMLLIRLVLQADPSDHSDGARHRILHLLRVFIFSLSEARQTVPAFELADLALARARHLLPLLAKNTPEFALALDPLGPPVEDTLSTMPDIPSPNMPANYSTHDHNVLWPESGSGLAAFFPEVTQPDWVSFRDYIHPLYSQIVPNGGSYM</sequence>
<dbReference type="GO" id="GO:0001080">
    <property type="term" value="P:nitrogen catabolite activation of transcription from RNA polymerase II promoter"/>
    <property type="evidence" value="ECO:0007669"/>
    <property type="project" value="TreeGrafter"/>
</dbReference>
<name>A0AAD2HBY6_9AGAR</name>
<dbReference type="GO" id="GO:0005634">
    <property type="term" value="C:nucleus"/>
    <property type="evidence" value="ECO:0007669"/>
    <property type="project" value="TreeGrafter"/>
</dbReference>
<evidence type="ECO:0000256" key="3">
    <source>
        <dbReference type="SAM" id="MobiDB-lite"/>
    </source>
</evidence>
<evidence type="ECO:0000313" key="5">
    <source>
        <dbReference type="EMBL" id="CAK5271367.1"/>
    </source>
</evidence>
<dbReference type="PANTHER" id="PTHR31668:SF10">
    <property type="entry name" value="ZN(II)2CYS6 TRANSCRIPTION FACTOR (EUROFUNG)"/>
    <property type="match status" value="1"/>
</dbReference>
<feature type="compositionally biased region" description="Gly residues" evidence="3">
    <location>
        <begin position="130"/>
        <end position="149"/>
    </location>
</feature>
<evidence type="ECO:0000259" key="4">
    <source>
        <dbReference type="PROSITE" id="PS00463"/>
    </source>
</evidence>
<gene>
    <name evidence="5" type="ORF">MYCIT1_LOCUS16358</name>
</gene>
<evidence type="ECO:0000256" key="2">
    <source>
        <dbReference type="ARBA" id="ARBA00023242"/>
    </source>
</evidence>
<comment type="caution">
    <text evidence="5">The sequence shown here is derived from an EMBL/GenBank/DDBJ whole genome shotgun (WGS) entry which is preliminary data.</text>
</comment>
<dbReference type="SMART" id="SM00066">
    <property type="entry name" value="GAL4"/>
    <property type="match status" value="1"/>
</dbReference>
<accession>A0AAD2HBY6</accession>
<feature type="non-terminal residue" evidence="5">
    <location>
        <position position="810"/>
    </location>
</feature>
<organism evidence="5 6">
    <name type="scientific">Mycena citricolor</name>
    <dbReference type="NCBI Taxonomy" id="2018698"/>
    <lineage>
        <taxon>Eukaryota</taxon>
        <taxon>Fungi</taxon>
        <taxon>Dikarya</taxon>
        <taxon>Basidiomycota</taxon>
        <taxon>Agaricomycotina</taxon>
        <taxon>Agaricomycetes</taxon>
        <taxon>Agaricomycetidae</taxon>
        <taxon>Agaricales</taxon>
        <taxon>Marasmiineae</taxon>
        <taxon>Mycenaceae</taxon>
        <taxon>Mycena</taxon>
    </lineage>
</organism>
<dbReference type="GO" id="GO:0008270">
    <property type="term" value="F:zinc ion binding"/>
    <property type="evidence" value="ECO:0007669"/>
    <property type="project" value="InterPro"/>
</dbReference>
<keyword evidence="6" id="KW-1185">Reference proteome</keyword>
<evidence type="ECO:0000256" key="1">
    <source>
        <dbReference type="ARBA" id="ARBA00022723"/>
    </source>
</evidence>
<dbReference type="CDD" id="cd00067">
    <property type="entry name" value="GAL4"/>
    <property type="match status" value="1"/>
</dbReference>
<feature type="compositionally biased region" description="Polar residues" evidence="3">
    <location>
        <begin position="178"/>
        <end position="189"/>
    </location>
</feature>
<feature type="region of interest" description="Disordered" evidence="3">
    <location>
        <begin position="110"/>
        <end position="199"/>
    </location>
</feature>
<feature type="compositionally biased region" description="Polar residues" evidence="3">
    <location>
        <begin position="155"/>
        <end position="171"/>
    </location>
</feature>
<dbReference type="InterPro" id="IPR007219">
    <property type="entry name" value="XnlR_reg_dom"/>
</dbReference>
<keyword evidence="2" id="KW-0539">Nucleus</keyword>
<protein>
    <recommendedName>
        <fullName evidence="4">Zn(2)-C6 fungal-type domain-containing protein</fullName>
    </recommendedName>
</protein>
<dbReference type="PROSITE" id="PS00463">
    <property type="entry name" value="ZN2_CY6_FUNGAL_1"/>
    <property type="match status" value="1"/>
</dbReference>
<dbReference type="InterPro" id="IPR036864">
    <property type="entry name" value="Zn2-C6_fun-type_DNA-bd_sf"/>
</dbReference>
<proteinExistence type="predicted"/>
<dbReference type="GO" id="GO:0000981">
    <property type="term" value="F:DNA-binding transcription factor activity, RNA polymerase II-specific"/>
    <property type="evidence" value="ECO:0007669"/>
    <property type="project" value="InterPro"/>
</dbReference>
<dbReference type="PANTHER" id="PTHR31668">
    <property type="entry name" value="GLUCOSE TRANSPORT TRANSCRIPTION REGULATOR RGT1-RELATED-RELATED"/>
    <property type="match status" value="1"/>
</dbReference>
<dbReference type="InterPro" id="IPR050797">
    <property type="entry name" value="Carb_Metab_Trans_Reg"/>
</dbReference>
<dbReference type="CDD" id="cd12148">
    <property type="entry name" value="fungal_TF_MHR"/>
    <property type="match status" value="1"/>
</dbReference>
<dbReference type="AlphaFoldDB" id="A0AAD2HBY6"/>
<evidence type="ECO:0000313" key="6">
    <source>
        <dbReference type="Proteomes" id="UP001295794"/>
    </source>
</evidence>